<dbReference type="EMBL" id="JAYGJQ010000002">
    <property type="protein sequence ID" value="MEA9356727.1"/>
    <property type="molecule type" value="Genomic_DNA"/>
</dbReference>
<comment type="similarity">
    <text evidence="4 5">Belongs to the RNA methyltransferase RlmH family.</text>
</comment>
<comment type="subcellular location">
    <subcellularLocation>
        <location evidence="5">Cytoplasm</location>
    </subcellularLocation>
</comment>
<keyword evidence="5" id="KW-0963">Cytoplasm</keyword>
<feature type="binding site" evidence="5">
    <location>
        <begin position="119"/>
        <end position="124"/>
    </location>
    <ligand>
        <name>S-adenosyl-L-methionine</name>
        <dbReference type="ChEBI" id="CHEBI:59789"/>
    </ligand>
</feature>
<dbReference type="Pfam" id="PF02590">
    <property type="entry name" value="SPOUT_MTase"/>
    <property type="match status" value="1"/>
</dbReference>
<dbReference type="EC" id="2.1.1.177" evidence="5"/>
<evidence type="ECO:0000256" key="5">
    <source>
        <dbReference type="HAMAP-Rule" id="MF_00658"/>
    </source>
</evidence>
<keyword evidence="3 5" id="KW-0949">S-adenosyl-L-methionine</keyword>
<evidence type="ECO:0000256" key="4">
    <source>
        <dbReference type="ARBA" id="ARBA00038303"/>
    </source>
</evidence>
<evidence type="ECO:0000313" key="6">
    <source>
        <dbReference type="EMBL" id="MEA9356727.1"/>
    </source>
</evidence>
<dbReference type="Gene3D" id="3.40.1280.10">
    <property type="match status" value="1"/>
</dbReference>
<comment type="catalytic activity">
    <reaction evidence="5">
        <text>pseudouridine(1915) in 23S rRNA + S-adenosyl-L-methionine = N(3)-methylpseudouridine(1915) in 23S rRNA + S-adenosyl-L-homocysteine + H(+)</text>
        <dbReference type="Rhea" id="RHEA:42752"/>
        <dbReference type="Rhea" id="RHEA-COMP:10221"/>
        <dbReference type="Rhea" id="RHEA-COMP:10222"/>
        <dbReference type="ChEBI" id="CHEBI:15378"/>
        <dbReference type="ChEBI" id="CHEBI:57856"/>
        <dbReference type="ChEBI" id="CHEBI:59789"/>
        <dbReference type="ChEBI" id="CHEBI:65314"/>
        <dbReference type="ChEBI" id="CHEBI:74486"/>
        <dbReference type="EC" id="2.1.1.177"/>
    </reaction>
</comment>
<proteinExistence type="inferred from homology"/>
<gene>
    <name evidence="5" type="primary">rlmH</name>
    <name evidence="6" type="ORF">SHI21_10950</name>
</gene>
<evidence type="ECO:0000256" key="2">
    <source>
        <dbReference type="ARBA" id="ARBA00022679"/>
    </source>
</evidence>
<protein>
    <recommendedName>
        <fullName evidence="5">Ribosomal RNA large subunit methyltransferase H</fullName>
        <ecNumber evidence="5">2.1.1.177</ecNumber>
    </recommendedName>
    <alternativeName>
        <fullName evidence="5">23S rRNA (pseudouridine1915-N3)-methyltransferase</fullName>
    </alternativeName>
    <alternativeName>
        <fullName evidence="5">23S rRNA m3Psi1915 methyltransferase</fullName>
    </alternativeName>
    <alternativeName>
        <fullName evidence="5">rRNA (pseudouridine-N3-)-methyltransferase RlmH</fullName>
    </alternativeName>
</protein>
<feature type="binding site" evidence="5">
    <location>
        <position position="70"/>
    </location>
    <ligand>
        <name>S-adenosyl-L-methionine</name>
        <dbReference type="ChEBI" id="CHEBI:59789"/>
    </ligand>
</feature>
<reference evidence="6 7" key="1">
    <citation type="submission" date="2023-11" db="EMBL/GenBank/DDBJ databases">
        <title>A Novel Polar Bacteriovorax (B. antarcticus) Isolated from the Biocrust in Antarctica.</title>
        <authorList>
            <person name="Mun W."/>
            <person name="Choi S.Y."/>
            <person name="Mitchell R.J."/>
        </authorList>
    </citation>
    <scope>NUCLEOTIDE SEQUENCE [LARGE SCALE GENOMIC DNA]</scope>
    <source>
        <strain evidence="6 7">PP10</strain>
    </source>
</reference>
<keyword evidence="2 5" id="KW-0808">Transferase</keyword>
<dbReference type="HAMAP" id="MF_00658">
    <property type="entry name" value="23SrRNA_methyltr_H"/>
    <property type="match status" value="1"/>
</dbReference>
<keyword evidence="5" id="KW-0698">rRNA processing</keyword>
<dbReference type="InterPro" id="IPR029026">
    <property type="entry name" value="tRNA_m1G_MTases_N"/>
</dbReference>
<dbReference type="SUPFAM" id="SSF75217">
    <property type="entry name" value="alpha/beta knot"/>
    <property type="match status" value="1"/>
</dbReference>
<dbReference type="PANTHER" id="PTHR33603">
    <property type="entry name" value="METHYLTRANSFERASE"/>
    <property type="match status" value="1"/>
</dbReference>
<comment type="function">
    <text evidence="5">Specifically methylates the pseudouridine at position 1915 (m3Psi1915) in 23S rRNA.</text>
</comment>
<dbReference type="CDD" id="cd18081">
    <property type="entry name" value="RlmH-like"/>
    <property type="match status" value="1"/>
</dbReference>
<dbReference type="RefSeq" id="WP_323576605.1">
    <property type="nucleotide sequence ID" value="NZ_JAYGJQ010000002.1"/>
</dbReference>
<name>A0ABU5VUU6_9BACT</name>
<keyword evidence="1 5" id="KW-0489">Methyltransferase</keyword>
<dbReference type="InterPro" id="IPR029028">
    <property type="entry name" value="Alpha/beta_knot_MTases"/>
</dbReference>
<keyword evidence="7" id="KW-1185">Reference proteome</keyword>
<evidence type="ECO:0000256" key="3">
    <source>
        <dbReference type="ARBA" id="ARBA00022691"/>
    </source>
</evidence>
<dbReference type="Proteomes" id="UP001302274">
    <property type="component" value="Unassembled WGS sequence"/>
</dbReference>
<dbReference type="PIRSF" id="PIRSF004505">
    <property type="entry name" value="MT_bac"/>
    <property type="match status" value="1"/>
</dbReference>
<organism evidence="6 7">
    <name type="scientific">Bacteriovorax antarcticus</name>
    <dbReference type="NCBI Taxonomy" id="3088717"/>
    <lineage>
        <taxon>Bacteria</taxon>
        <taxon>Pseudomonadati</taxon>
        <taxon>Bdellovibrionota</taxon>
        <taxon>Bacteriovoracia</taxon>
        <taxon>Bacteriovoracales</taxon>
        <taxon>Bacteriovoracaceae</taxon>
        <taxon>Bacteriovorax</taxon>
    </lineage>
</organism>
<accession>A0ABU5VUU6</accession>
<evidence type="ECO:0000256" key="1">
    <source>
        <dbReference type="ARBA" id="ARBA00022603"/>
    </source>
</evidence>
<dbReference type="PANTHER" id="PTHR33603:SF1">
    <property type="entry name" value="RIBOSOMAL RNA LARGE SUBUNIT METHYLTRANSFERASE H"/>
    <property type="match status" value="1"/>
</dbReference>
<sequence>MKDLHLIVVGRLGDKNIEELEKDYFKRLTVPKLTIYEARAHSEDLNKEAKEVIARIDEISKNENPYIVLLAENGKQFTSVNFSKWLSNVYERQSVIFIIGGASGHGEAVIKRAHFRLSLSELTYPHKLARLLLVEQIYRAQTIVANHPYNK</sequence>
<feature type="binding site" evidence="5">
    <location>
        <position position="100"/>
    </location>
    <ligand>
        <name>S-adenosyl-L-methionine</name>
        <dbReference type="ChEBI" id="CHEBI:59789"/>
    </ligand>
</feature>
<evidence type="ECO:0000313" key="7">
    <source>
        <dbReference type="Proteomes" id="UP001302274"/>
    </source>
</evidence>
<comment type="caution">
    <text evidence="6">The sequence shown here is derived from an EMBL/GenBank/DDBJ whole genome shotgun (WGS) entry which is preliminary data.</text>
</comment>
<comment type="subunit">
    <text evidence="5">Homodimer.</text>
</comment>
<dbReference type="InterPro" id="IPR003742">
    <property type="entry name" value="RlmH-like"/>
</dbReference>